<evidence type="ECO:0000259" key="18">
    <source>
        <dbReference type="Pfam" id="PF08264"/>
    </source>
</evidence>
<comment type="caution">
    <text evidence="19">The sequence shown here is derived from an EMBL/GenBank/DDBJ whole genome shotgun (WGS) entry which is preliminary data.</text>
</comment>
<evidence type="ECO:0000256" key="11">
    <source>
        <dbReference type="ARBA" id="ARBA00029936"/>
    </source>
</evidence>
<dbReference type="PRINTS" id="PR00986">
    <property type="entry name" value="TRNASYNTHVAL"/>
</dbReference>
<evidence type="ECO:0000256" key="9">
    <source>
        <dbReference type="ARBA" id="ARBA00022917"/>
    </source>
</evidence>
<evidence type="ECO:0000313" key="19">
    <source>
        <dbReference type="EMBL" id="PVU96115.1"/>
    </source>
</evidence>
<feature type="compositionally biased region" description="Basic and acidic residues" evidence="16">
    <location>
        <begin position="25"/>
        <end position="59"/>
    </location>
</feature>
<dbReference type="EC" id="6.1.1.9" evidence="4"/>
<dbReference type="AlphaFoldDB" id="A0A2T9YUU2"/>
<reference evidence="19 20" key="1">
    <citation type="journal article" date="2018" name="MBio">
        <title>Comparative Genomics Reveals the Core Gene Toolbox for the Fungus-Insect Symbiosis.</title>
        <authorList>
            <person name="Wang Y."/>
            <person name="Stata M."/>
            <person name="Wang W."/>
            <person name="Stajich J.E."/>
            <person name="White M.M."/>
            <person name="Moncalvo J.M."/>
        </authorList>
    </citation>
    <scope>NUCLEOTIDE SEQUENCE [LARGE SCALE GENOMIC DNA]</scope>
    <source>
        <strain evidence="19 20">SWE-8-4</strain>
    </source>
</reference>
<protein>
    <recommendedName>
        <fullName evidence="14">Probable valine--tRNA ligase, cytoplasmic</fullName>
        <ecNumber evidence="4">6.1.1.9</ecNumber>
    </recommendedName>
    <alternativeName>
        <fullName evidence="12">Valine--tRNA ligase, mitochondrial</fullName>
    </alternativeName>
    <alternativeName>
        <fullName evidence="11">Valyl-tRNA synthetase</fullName>
    </alternativeName>
</protein>
<evidence type="ECO:0000256" key="16">
    <source>
        <dbReference type="SAM" id="MobiDB-lite"/>
    </source>
</evidence>
<dbReference type="InterPro" id="IPR002303">
    <property type="entry name" value="Valyl-tRNA_ligase"/>
</dbReference>
<feature type="domain" description="Aminoacyl-tRNA synthetase class Ia" evidence="17">
    <location>
        <begin position="104"/>
        <end position="725"/>
    </location>
</feature>
<dbReference type="Pfam" id="PF00133">
    <property type="entry name" value="tRNA-synt_1"/>
    <property type="match status" value="1"/>
</dbReference>
<organism evidence="19 20">
    <name type="scientific">Smittium simulii</name>
    <dbReference type="NCBI Taxonomy" id="133385"/>
    <lineage>
        <taxon>Eukaryota</taxon>
        <taxon>Fungi</taxon>
        <taxon>Fungi incertae sedis</taxon>
        <taxon>Zoopagomycota</taxon>
        <taxon>Kickxellomycotina</taxon>
        <taxon>Harpellomycetes</taxon>
        <taxon>Harpellales</taxon>
        <taxon>Legeriomycetaceae</taxon>
        <taxon>Smittium</taxon>
    </lineage>
</organism>
<dbReference type="NCBIfam" id="TIGR00422">
    <property type="entry name" value="valS"/>
    <property type="match status" value="1"/>
</dbReference>
<dbReference type="CDD" id="cd07962">
    <property type="entry name" value="Anticodon_Ia_Val"/>
    <property type="match status" value="1"/>
</dbReference>
<keyword evidence="7 15" id="KW-0547">Nucleotide-binding</keyword>
<keyword evidence="8 15" id="KW-0067">ATP-binding</keyword>
<dbReference type="STRING" id="133385.A0A2T9YUU2"/>
<dbReference type="PROSITE" id="PS00178">
    <property type="entry name" value="AA_TRNA_LIGASE_I"/>
    <property type="match status" value="1"/>
</dbReference>
<dbReference type="Gene3D" id="1.10.730.10">
    <property type="entry name" value="Isoleucyl-tRNA Synthetase, Domain 1"/>
    <property type="match status" value="1"/>
</dbReference>
<evidence type="ECO:0000256" key="12">
    <source>
        <dbReference type="ARBA" id="ARBA00040837"/>
    </source>
</evidence>
<dbReference type="EMBL" id="MBFR01000040">
    <property type="protein sequence ID" value="PVU96115.1"/>
    <property type="molecule type" value="Genomic_DNA"/>
</dbReference>
<dbReference type="CDD" id="cd00817">
    <property type="entry name" value="ValRS_core"/>
    <property type="match status" value="1"/>
</dbReference>
<dbReference type="Gene3D" id="3.90.740.10">
    <property type="entry name" value="Valyl/Leucyl/Isoleucyl-tRNA synthetase, editing domain"/>
    <property type="match status" value="2"/>
</dbReference>
<comment type="similarity">
    <text evidence="3 15">Belongs to the class-I aminoacyl-tRNA synthetase family.</text>
</comment>
<dbReference type="GO" id="GO:0005524">
    <property type="term" value="F:ATP binding"/>
    <property type="evidence" value="ECO:0007669"/>
    <property type="project" value="UniProtKB-KW"/>
</dbReference>
<dbReference type="PANTHER" id="PTHR11946:SF109">
    <property type="entry name" value="VALINE--TRNA LIGASE"/>
    <property type="match status" value="1"/>
</dbReference>
<dbReference type="FunFam" id="3.40.50.620:FF:000020">
    <property type="entry name" value="Valine--tRNA ligase, mitochondrial"/>
    <property type="match status" value="1"/>
</dbReference>
<dbReference type="HAMAP" id="MF_02004">
    <property type="entry name" value="Val_tRNA_synth_type1"/>
    <property type="match status" value="1"/>
</dbReference>
<feature type="domain" description="Methionyl/Valyl/Leucyl/Isoleucyl-tRNA synthetase anticodon-binding" evidence="18">
    <location>
        <begin position="772"/>
        <end position="916"/>
    </location>
</feature>
<evidence type="ECO:0000313" key="20">
    <source>
        <dbReference type="Proteomes" id="UP000245383"/>
    </source>
</evidence>
<evidence type="ECO:0000256" key="1">
    <source>
        <dbReference type="ARBA" id="ARBA00004173"/>
    </source>
</evidence>
<evidence type="ECO:0000256" key="6">
    <source>
        <dbReference type="ARBA" id="ARBA00022598"/>
    </source>
</evidence>
<dbReference type="SUPFAM" id="SSF50677">
    <property type="entry name" value="ValRS/IleRS/LeuRS editing domain"/>
    <property type="match status" value="1"/>
</dbReference>
<dbReference type="Gene3D" id="3.40.50.620">
    <property type="entry name" value="HUPs"/>
    <property type="match status" value="2"/>
</dbReference>
<sequence length="1047" mass="119201">MADQIQDPVNSQPELTIAEQAAKTKNQEKNDAKRKAKMEKFLAKQNKTKETTKADSAPKDKKKNTPATQVKQKPAPLSFVSGEKKDLSAPMLESYEPSLVEAAWSDWWIQQKFFEPKFTENGDIMPEGKFVVAIPPPNVTGKLHIGHALGVSIQDCLSRWNRMKGLTVLLNPGSDHAGISTQSVVEKMLWREQKITRHDLGREEFIKKVWEWKEEYGKAIFNQQIRLGGSYDWSRDRFTLDPQLSKAVMETFVRLWDEKIIYRAKKLVNWCVYFKTALSNLEVENVDIPGKTMLSVPGYDKKVEFGVLVHFAYQVDNSDERLVVATTRVETMLADTAVAVHPDDSRYKHLHGKYVVHPFNGRKIPIITDADFVDQAFGTGAVKVTPAHDFNDYNVGIKHKLPFINLLNEDGTYNSHAGEWEGFKRFDVRRELLKRLEDLGLLVEIQDNPMSIPKCSKSGDIIEPLIKPQWYVNCETLAPPAIEAVRSGKIKIMPKTSEGDWFRWLEKIQDWCISRQLWWGHRIPAYFVNIEGENNDMDDSEMWVCGRDFEEAQKRAQDKFPNKSFTLEQDPDVLDTWFSSGLWPFSILGWPEKSVDFEKLYPTTLNETGWDILFFWVARMVMLGLHLTGEVPFTQVFCHAMIRDAHGRKMSKSLGNVIDPIDVIEGITLEDLQHKLELGNLDPRELKTAIAGQKKDFPKGIPECGTDAMRFALCSYTSTGRDLNLNVLRVEGYRKFCNKLWNATRFALMKLGSDFKPNETMALTGNESHGELWILNRLNQTIIDLNKYLTEMNFMNATNTIYSFWLYDLCDIYIEYSKYIVSEKAVASAANTLYTCLDQGLRMLHPFMPYITEELWQRLPRRPNDNTPSITIAKFSTEFSEFSSGDSKDKFDQALAIIKAARSMMVTYSITSKATLYISCDSTEESAVYTQNIDQIKGMIKGCISIEVLSADDSVPIGCAVAIISPQTKLLLLVKGQINISAEIERLNKELEKNSKSQNTLLAKVSAPGYSKTSDEIKETNSFKLKSLEEEAVVVLSVIESFKNISL</sequence>
<dbReference type="InterPro" id="IPR009008">
    <property type="entry name" value="Val/Leu/Ile-tRNA-synth_edit"/>
</dbReference>
<dbReference type="GO" id="GO:0002161">
    <property type="term" value="F:aminoacyl-tRNA deacylase activity"/>
    <property type="evidence" value="ECO:0007669"/>
    <property type="project" value="InterPro"/>
</dbReference>
<evidence type="ECO:0000256" key="2">
    <source>
        <dbReference type="ARBA" id="ARBA00004496"/>
    </source>
</evidence>
<dbReference type="Proteomes" id="UP000245383">
    <property type="component" value="Unassembled WGS sequence"/>
</dbReference>
<dbReference type="NCBIfam" id="NF004349">
    <property type="entry name" value="PRK05729.1"/>
    <property type="match status" value="1"/>
</dbReference>
<dbReference type="GO" id="GO:0006438">
    <property type="term" value="P:valyl-tRNA aminoacylation"/>
    <property type="evidence" value="ECO:0007669"/>
    <property type="project" value="InterPro"/>
</dbReference>
<dbReference type="SUPFAM" id="SSF47323">
    <property type="entry name" value="Anticodon-binding domain of a subclass of class I aminoacyl-tRNA synthetases"/>
    <property type="match status" value="1"/>
</dbReference>
<evidence type="ECO:0000256" key="4">
    <source>
        <dbReference type="ARBA" id="ARBA00013169"/>
    </source>
</evidence>
<dbReference type="SUPFAM" id="SSF52374">
    <property type="entry name" value="Nucleotidylyl transferase"/>
    <property type="match status" value="1"/>
</dbReference>
<comment type="catalytic activity">
    <reaction evidence="13">
        <text>tRNA(Val) + L-valine + ATP = L-valyl-tRNA(Val) + AMP + diphosphate</text>
        <dbReference type="Rhea" id="RHEA:10704"/>
        <dbReference type="Rhea" id="RHEA-COMP:9672"/>
        <dbReference type="Rhea" id="RHEA-COMP:9708"/>
        <dbReference type="ChEBI" id="CHEBI:30616"/>
        <dbReference type="ChEBI" id="CHEBI:33019"/>
        <dbReference type="ChEBI" id="CHEBI:57762"/>
        <dbReference type="ChEBI" id="CHEBI:78442"/>
        <dbReference type="ChEBI" id="CHEBI:78537"/>
        <dbReference type="ChEBI" id="CHEBI:456215"/>
        <dbReference type="EC" id="6.1.1.9"/>
    </reaction>
</comment>
<dbReference type="GO" id="GO:0005739">
    <property type="term" value="C:mitochondrion"/>
    <property type="evidence" value="ECO:0007669"/>
    <property type="project" value="UniProtKB-SubCell"/>
</dbReference>
<dbReference type="InterPro" id="IPR001412">
    <property type="entry name" value="aa-tRNA-synth_I_CS"/>
</dbReference>
<dbReference type="InterPro" id="IPR013155">
    <property type="entry name" value="M/V/L/I-tRNA-synth_anticd-bd"/>
</dbReference>
<keyword evidence="10 15" id="KW-0030">Aminoacyl-tRNA synthetase</keyword>
<dbReference type="InterPro" id="IPR002300">
    <property type="entry name" value="aa-tRNA-synth_Ia"/>
</dbReference>
<evidence type="ECO:0000256" key="14">
    <source>
        <dbReference type="ARBA" id="ARBA00072234"/>
    </source>
</evidence>
<dbReference type="InterPro" id="IPR009080">
    <property type="entry name" value="tRNAsynth_Ia_anticodon-bd"/>
</dbReference>
<feature type="region of interest" description="Disordered" evidence="16">
    <location>
        <begin position="1"/>
        <end position="82"/>
    </location>
</feature>
<gene>
    <name evidence="19" type="ORF">BB561_001366</name>
</gene>
<dbReference type="OrthoDB" id="629407at2759"/>
<proteinExistence type="inferred from homology"/>
<evidence type="ECO:0000256" key="15">
    <source>
        <dbReference type="RuleBase" id="RU363035"/>
    </source>
</evidence>
<dbReference type="InterPro" id="IPR033705">
    <property type="entry name" value="Anticodon_Ia_Val"/>
</dbReference>
<evidence type="ECO:0000256" key="5">
    <source>
        <dbReference type="ARBA" id="ARBA00022490"/>
    </source>
</evidence>
<dbReference type="FunFam" id="1.10.730.10:FF:000009">
    <property type="entry name" value="Valine--tRNA ligase, mitochondrial"/>
    <property type="match status" value="1"/>
</dbReference>
<dbReference type="FunFam" id="3.90.740.10:FF:000005">
    <property type="entry name" value="Valine--tRNA ligase, mitochondrial"/>
    <property type="match status" value="1"/>
</dbReference>
<dbReference type="GO" id="GO:0005829">
    <property type="term" value="C:cytosol"/>
    <property type="evidence" value="ECO:0007669"/>
    <property type="project" value="TreeGrafter"/>
</dbReference>
<evidence type="ECO:0000256" key="10">
    <source>
        <dbReference type="ARBA" id="ARBA00023146"/>
    </source>
</evidence>
<evidence type="ECO:0000256" key="3">
    <source>
        <dbReference type="ARBA" id="ARBA00005594"/>
    </source>
</evidence>
<dbReference type="FunFam" id="3.40.50.620:FF:000078">
    <property type="entry name" value="Valine--tRNA ligase, mitochondrial"/>
    <property type="match status" value="1"/>
</dbReference>
<evidence type="ECO:0000256" key="7">
    <source>
        <dbReference type="ARBA" id="ARBA00022741"/>
    </source>
</evidence>
<evidence type="ECO:0000256" key="8">
    <source>
        <dbReference type="ARBA" id="ARBA00022840"/>
    </source>
</evidence>
<keyword evidence="5" id="KW-0963">Cytoplasm</keyword>
<evidence type="ECO:0000256" key="13">
    <source>
        <dbReference type="ARBA" id="ARBA00047552"/>
    </source>
</evidence>
<dbReference type="Pfam" id="PF08264">
    <property type="entry name" value="Anticodon_1"/>
    <property type="match status" value="1"/>
</dbReference>
<dbReference type="GO" id="GO:0004832">
    <property type="term" value="F:valine-tRNA ligase activity"/>
    <property type="evidence" value="ECO:0007669"/>
    <property type="project" value="UniProtKB-EC"/>
</dbReference>
<keyword evidence="9 15" id="KW-0648">Protein biosynthesis</keyword>
<name>A0A2T9YUU2_9FUNG</name>
<keyword evidence="6 15" id="KW-0436">Ligase</keyword>
<keyword evidence="20" id="KW-1185">Reference proteome</keyword>
<accession>A0A2T9YUU2</accession>
<dbReference type="PANTHER" id="PTHR11946">
    <property type="entry name" value="VALYL-TRNA SYNTHETASES"/>
    <property type="match status" value="1"/>
</dbReference>
<evidence type="ECO:0000259" key="17">
    <source>
        <dbReference type="Pfam" id="PF00133"/>
    </source>
</evidence>
<comment type="subcellular location">
    <subcellularLocation>
        <location evidence="2">Cytoplasm</location>
    </subcellularLocation>
    <subcellularLocation>
        <location evidence="1">Mitochondrion</location>
    </subcellularLocation>
</comment>
<dbReference type="InterPro" id="IPR014729">
    <property type="entry name" value="Rossmann-like_a/b/a_fold"/>
</dbReference>